<dbReference type="InterPro" id="IPR051052">
    <property type="entry name" value="Diverse_substrate_MTase"/>
</dbReference>
<dbReference type="Proteomes" id="UP000233524">
    <property type="component" value="Unassembled WGS sequence"/>
</dbReference>
<feature type="domain" description="Methyltransferase type 11" evidence="4">
    <location>
        <begin position="51"/>
        <end position="142"/>
    </location>
</feature>
<dbReference type="InterPro" id="IPR013216">
    <property type="entry name" value="Methyltransf_11"/>
</dbReference>
<dbReference type="GO" id="GO:0032259">
    <property type="term" value="P:methylation"/>
    <property type="evidence" value="ECO:0007669"/>
    <property type="project" value="UniProtKB-KW"/>
</dbReference>
<dbReference type="SUPFAM" id="SSF53335">
    <property type="entry name" value="S-adenosyl-L-methionine-dependent methyltransferases"/>
    <property type="match status" value="1"/>
</dbReference>
<comment type="similarity">
    <text evidence="1">Belongs to the methyltransferase superfamily.</text>
</comment>
<keyword evidence="3" id="KW-0808">Transferase</keyword>
<dbReference type="PANTHER" id="PTHR44942">
    <property type="entry name" value="METHYLTRANSF_11 DOMAIN-CONTAINING PROTEIN"/>
    <property type="match status" value="1"/>
</dbReference>
<protein>
    <recommendedName>
        <fullName evidence="4">Methyltransferase type 11 domain-containing protein</fullName>
    </recommendedName>
</protein>
<dbReference type="AlphaFoldDB" id="A0A2N3N1T7"/>
<evidence type="ECO:0000256" key="1">
    <source>
        <dbReference type="ARBA" id="ARBA00008361"/>
    </source>
</evidence>
<dbReference type="InterPro" id="IPR029063">
    <property type="entry name" value="SAM-dependent_MTases_sf"/>
</dbReference>
<organism evidence="5 6">
    <name type="scientific">Lomentospora prolificans</name>
    <dbReference type="NCBI Taxonomy" id="41688"/>
    <lineage>
        <taxon>Eukaryota</taxon>
        <taxon>Fungi</taxon>
        <taxon>Dikarya</taxon>
        <taxon>Ascomycota</taxon>
        <taxon>Pezizomycotina</taxon>
        <taxon>Sordariomycetes</taxon>
        <taxon>Hypocreomycetidae</taxon>
        <taxon>Microascales</taxon>
        <taxon>Microascaceae</taxon>
        <taxon>Lomentospora</taxon>
    </lineage>
</organism>
<dbReference type="Pfam" id="PF08241">
    <property type="entry name" value="Methyltransf_11"/>
    <property type="match status" value="1"/>
</dbReference>
<dbReference type="EMBL" id="NLAX01001034">
    <property type="protein sequence ID" value="PKS06386.1"/>
    <property type="molecule type" value="Genomic_DNA"/>
</dbReference>
<gene>
    <name evidence="5" type="ORF">jhhlp_007134</name>
</gene>
<evidence type="ECO:0000256" key="2">
    <source>
        <dbReference type="ARBA" id="ARBA00022603"/>
    </source>
</evidence>
<dbReference type="Gene3D" id="3.40.50.150">
    <property type="entry name" value="Vaccinia Virus protein VP39"/>
    <property type="match status" value="1"/>
</dbReference>
<dbReference type="STRING" id="41688.A0A2N3N1T7"/>
<dbReference type="PANTHER" id="PTHR44942:SF4">
    <property type="entry name" value="METHYLTRANSFERASE TYPE 11 DOMAIN-CONTAINING PROTEIN"/>
    <property type="match status" value="1"/>
</dbReference>
<name>A0A2N3N1T7_9PEZI</name>
<evidence type="ECO:0000313" key="6">
    <source>
        <dbReference type="Proteomes" id="UP000233524"/>
    </source>
</evidence>
<proteinExistence type="inferred from homology"/>
<dbReference type="InParanoid" id="A0A2N3N1T7"/>
<keyword evidence="6" id="KW-1185">Reference proteome</keyword>
<dbReference type="VEuPathDB" id="FungiDB:jhhlp_007134"/>
<dbReference type="OrthoDB" id="10027013at2759"/>
<comment type="caution">
    <text evidence="5">The sequence shown here is derived from an EMBL/GenBank/DDBJ whole genome shotgun (WGS) entry which is preliminary data.</text>
</comment>
<reference evidence="5 6" key="1">
    <citation type="journal article" date="2017" name="G3 (Bethesda)">
        <title>First Draft Genome Sequence of the Pathogenic Fungus Lomentospora prolificans (Formerly Scedosporium prolificans).</title>
        <authorList>
            <person name="Luo R."/>
            <person name="Zimin A."/>
            <person name="Workman R."/>
            <person name="Fan Y."/>
            <person name="Pertea G."/>
            <person name="Grossman N."/>
            <person name="Wear M.P."/>
            <person name="Jia B."/>
            <person name="Miller H."/>
            <person name="Casadevall A."/>
            <person name="Timp W."/>
            <person name="Zhang S.X."/>
            <person name="Salzberg S.L."/>
        </authorList>
    </citation>
    <scope>NUCLEOTIDE SEQUENCE [LARGE SCALE GENOMIC DNA]</scope>
    <source>
        <strain evidence="5 6">JHH-5317</strain>
    </source>
</reference>
<keyword evidence="2" id="KW-0489">Methyltransferase</keyword>
<sequence>MAPPTISEAAVQGFHDGALYDAHRPSYPPEAVDALLRGLGVAGRQGAKIVEIAAGTGKFTVPLAARAEKFEIRAVEPLGSMRDQLAAKGIENVEVLEGSATAVPVEDGWGDACIVAQAFHWFANVEALAELRRVIKPNTSLAVIWNIEDYNKPASWKAATPWEQKLNELIFSLKLDGQPRFREERWKDVFLDKTGDNGRVHELFVTPISEDIFRWTVWLTDEALLLRLRTLSQVAILQGEDKEKFDKTFYDIVRGPEVERNEEGLLPLHGGTVVAWTRRVD</sequence>
<evidence type="ECO:0000256" key="3">
    <source>
        <dbReference type="ARBA" id="ARBA00022679"/>
    </source>
</evidence>
<accession>A0A2N3N1T7</accession>
<dbReference type="GO" id="GO:0008757">
    <property type="term" value="F:S-adenosylmethionine-dependent methyltransferase activity"/>
    <property type="evidence" value="ECO:0007669"/>
    <property type="project" value="InterPro"/>
</dbReference>
<evidence type="ECO:0000259" key="4">
    <source>
        <dbReference type="Pfam" id="PF08241"/>
    </source>
</evidence>
<evidence type="ECO:0000313" key="5">
    <source>
        <dbReference type="EMBL" id="PKS06386.1"/>
    </source>
</evidence>